<evidence type="ECO:0000313" key="2">
    <source>
        <dbReference type="RefSeq" id="XP_030377242.1"/>
    </source>
</evidence>
<evidence type="ECO:0000313" key="1">
    <source>
        <dbReference type="Proteomes" id="UP000504634"/>
    </source>
</evidence>
<dbReference type="OrthoDB" id="8043893at2759"/>
<proteinExistence type="predicted"/>
<sequence>MDLQIADKVLQSAISLTTMNNLKNNLNLRTDETNPSTSINAKVATDDCGISDDEESGIAMDLSDYIIKDGSRNSGTNSDTDTADESQVKKFEIKSQAEAIKYLRAMQKYAMWQENFQAIGLLMEAENVIAYPPDQADFELS</sequence>
<reference evidence="2" key="1">
    <citation type="submission" date="2025-08" db="UniProtKB">
        <authorList>
            <consortium name="RefSeq"/>
        </authorList>
    </citation>
    <scope>IDENTIFICATION</scope>
    <source>
        <strain evidence="2">11010-0011.00</strain>
        <tissue evidence="2">Whole body</tissue>
    </source>
</reference>
<organism evidence="1 2">
    <name type="scientific">Drosophila lebanonensis</name>
    <name type="common">Fruit fly</name>
    <name type="synonym">Scaptodrosophila lebanonensis</name>
    <dbReference type="NCBI Taxonomy" id="7225"/>
    <lineage>
        <taxon>Eukaryota</taxon>
        <taxon>Metazoa</taxon>
        <taxon>Ecdysozoa</taxon>
        <taxon>Arthropoda</taxon>
        <taxon>Hexapoda</taxon>
        <taxon>Insecta</taxon>
        <taxon>Pterygota</taxon>
        <taxon>Neoptera</taxon>
        <taxon>Endopterygota</taxon>
        <taxon>Diptera</taxon>
        <taxon>Brachycera</taxon>
        <taxon>Muscomorpha</taxon>
        <taxon>Ephydroidea</taxon>
        <taxon>Drosophilidae</taxon>
        <taxon>Scaptodrosophila</taxon>
    </lineage>
</organism>
<accession>A0A6J2TQL3</accession>
<keyword evidence="1" id="KW-1185">Reference proteome</keyword>
<dbReference type="Proteomes" id="UP000504634">
    <property type="component" value="Unplaced"/>
</dbReference>
<gene>
    <name evidence="2" type="primary">LOC115626129</name>
</gene>
<dbReference type="RefSeq" id="XP_030377242.1">
    <property type="nucleotide sequence ID" value="XM_030521382.1"/>
</dbReference>
<protein>
    <submittedName>
        <fullName evidence="2">Uncharacterized protein LOC115626129</fullName>
    </submittedName>
</protein>
<name>A0A6J2TQL3_DROLE</name>
<dbReference type="AlphaFoldDB" id="A0A6J2TQL3"/>
<dbReference type="GeneID" id="115626129"/>